<evidence type="ECO:0000313" key="2">
    <source>
        <dbReference type="Proteomes" id="UP000554726"/>
    </source>
</evidence>
<comment type="caution">
    <text evidence="1">The sequence shown here is derived from an EMBL/GenBank/DDBJ whole genome shotgun (WGS) entry which is preliminary data.</text>
</comment>
<gene>
    <name evidence="1" type="ORF">FHR60_001610</name>
</gene>
<accession>A0ABR6JJI4</accession>
<sequence length="250" mass="26940">MSHLNGFFSRLYSDKTMTLAERDAFAYRLALALEGDKEVRKAVSDYYSQIPAKKAMQRDLMRNMLAVSPVGRGVMLDEAKRIWDSKDKDSYQHMYETYSGFPGQAPKSVIADAIADLSTHDIGSGTAVAALNLIGTVEKDDSPDAAQLRKAAISQMSSLVSNDQEKSVRGIAAQKIYQLSSPEDAANLAAGFIRKDGANPWMVDQTLYSVSSGDVELTPALRSALASAVAQGSLPATAVAHYNSVVLQGQ</sequence>
<protein>
    <recommendedName>
        <fullName evidence="3">HEAT repeat domain-containing protein</fullName>
    </recommendedName>
</protein>
<dbReference type="RefSeq" id="WP_166750559.1">
    <property type="nucleotide sequence ID" value="NZ_JAASRG010000005.1"/>
</dbReference>
<dbReference type="Proteomes" id="UP000554726">
    <property type="component" value="Unassembled WGS sequence"/>
</dbReference>
<dbReference type="EMBL" id="JACHNS010000002">
    <property type="protein sequence ID" value="MBB4592970.1"/>
    <property type="molecule type" value="Genomic_DNA"/>
</dbReference>
<evidence type="ECO:0008006" key="3">
    <source>
        <dbReference type="Google" id="ProtNLM"/>
    </source>
</evidence>
<reference evidence="1 2" key="1">
    <citation type="submission" date="2020-08" db="EMBL/GenBank/DDBJ databases">
        <title>Studying the diversity of plant-associated saprophytic bacteria and their role in host health and plant-pathogen interactions.</title>
        <authorList>
            <person name="Potnis N."/>
        </authorList>
    </citation>
    <scope>NUCLEOTIDE SEQUENCE [LARGE SCALE GENOMIC DNA]</scope>
    <source>
        <strain evidence="1 2">F16</strain>
    </source>
</reference>
<evidence type="ECO:0000313" key="1">
    <source>
        <dbReference type="EMBL" id="MBB4592970.1"/>
    </source>
</evidence>
<keyword evidence="2" id="KW-1185">Reference proteome</keyword>
<proteinExistence type="predicted"/>
<organism evidence="1 2">
    <name type="scientific">Xanthomonas cannabis</name>
    <dbReference type="NCBI Taxonomy" id="1885674"/>
    <lineage>
        <taxon>Bacteria</taxon>
        <taxon>Pseudomonadati</taxon>
        <taxon>Pseudomonadota</taxon>
        <taxon>Gammaproteobacteria</taxon>
        <taxon>Lysobacterales</taxon>
        <taxon>Lysobacteraceae</taxon>
        <taxon>Xanthomonas</taxon>
    </lineage>
</organism>
<name>A0ABR6JJI4_9XANT</name>